<dbReference type="EMBL" id="LR134473">
    <property type="protein sequence ID" value="VEI02289.1"/>
    <property type="molecule type" value="Genomic_DNA"/>
</dbReference>
<proteinExistence type="predicted"/>
<keyword evidence="1" id="KW-1133">Transmembrane helix</keyword>
<evidence type="ECO:0000259" key="2">
    <source>
        <dbReference type="PROSITE" id="PS50234"/>
    </source>
</evidence>
<dbReference type="InterPro" id="IPR024163">
    <property type="entry name" value="Aerotolerance_reg_N"/>
</dbReference>
<evidence type="ECO:0000313" key="3">
    <source>
        <dbReference type="EMBL" id="VEI02289.1"/>
    </source>
</evidence>
<protein>
    <submittedName>
        <fullName evidence="3">Mg-chelatase subunit ChlD</fullName>
    </submittedName>
</protein>
<dbReference type="PANTHER" id="PTHR37464">
    <property type="entry name" value="BLL2463 PROTEIN"/>
    <property type="match status" value="1"/>
</dbReference>
<keyword evidence="4" id="KW-1185">Reference proteome</keyword>
<keyword evidence="1" id="KW-0812">Transmembrane</keyword>
<dbReference type="InterPro" id="IPR002035">
    <property type="entry name" value="VWF_A"/>
</dbReference>
<gene>
    <name evidence="3" type="ORF">NCTC13652_00460</name>
</gene>
<name>A0A3S4V0Z0_9ACTN</name>
<evidence type="ECO:0000313" key="4">
    <source>
        <dbReference type="Proteomes" id="UP000277858"/>
    </source>
</evidence>
<dbReference type="AlphaFoldDB" id="A0A3S4V0Z0"/>
<dbReference type="Pfam" id="PF07584">
    <property type="entry name" value="BatA"/>
    <property type="match status" value="1"/>
</dbReference>
<feature type="transmembrane region" description="Helical" evidence="1">
    <location>
        <begin position="20"/>
        <end position="38"/>
    </location>
</feature>
<organism evidence="3 4">
    <name type="scientific">Acidipropionibacterium jensenii</name>
    <dbReference type="NCBI Taxonomy" id="1749"/>
    <lineage>
        <taxon>Bacteria</taxon>
        <taxon>Bacillati</taxon>
        <taxon>Actinomycetota</taxon>
        <taxon>Actinomycetes</taxon>
        <taxon>Propionibacteriales</taxon>
        <taxon>Propionibacteriaceae</taxon>
        <taxon>Acidipropionibacterium</taxon>
    </lineage>
</organism>
<dbReference type="SMART" id="SM00327">
    <property type="entry name" value="VWA"/>
    <property type="match status" value="1"/>
</dbReference>
<reference evidence="3 4" key="1">
    <citation type="submission" date="2018-12" db="EMBL/GenBank/DDBJ databases">
        <authorList>
            <consortium name="Pathogen Informatics"/>
        </authorList>
    </citation>
    <scope>NUCLEOTIDE SEQUENCE [LARGE SCALE GENOMIC DNA]</scope>
    <source>
        <strain evidence="3 4">NCTC13652</strain>
    </source>
</reference>
<sequence length="327" mass="34607">MTSSMICLVLGLPQVQQPARLWALVAVPLLVALYLLALRRRNRTGMRFPNTGVLGAVLRPQSQWKRHVAVAMALCSLAAVTYAWARPMGIEKIPRERATIVVGIDNSLSMTATDVDPTRLDAAKAQARNFISTLPAGFNVAVVTVSGHPRVVMPPSTDRATTERALNAIGTENGTAIGDAITISLQAIKEAPGGASKEPVPAAVVLLSDGGNTDGSDPMTAANAAASAKVPVYTIAFGTQTGYVDVDGARERVAPDTTLLAQIADRTRARSWTAESAGDLKSVYQDVHSSVGYQEVRKEVTARWAFYALGFAIVAGLGVVSMATRWP</sequence>
<dbReference type="PROSITE" id="PS50234">
    <property type="entry name" value="VWFA"/>
    <property type="match status" value="1"/>
</dbReference>
<keyword evidence="1" id="KW-0472">Membrane</keyword>
<feature type="domain" description="VWFA" evidence="2">
    <location>
        <begin position="99"/>
        <end position="287"/>
    </location>
</feature>
<dbReference type="Gene3D" id="3.40.50.410">
    <property type="entry name" value="von Willebrand factor, type A domain"/>
    <property type="match status" value="1"/>
</dbReference>
<dbReference type="InterPro" id="IPR036465">
    <property type="entry name" value="vWFA_dom_sf"/>
</dbReference>
<accession>A0A3S4V0Z0</accession>
<dbReference type="Pfam" id="PF13519">
    <property type="entry name" value="VWA_2"/>
    <property type="match status" value="1"/>
</dbReference>
<dbReference type="Proteomes" id="UP000277858">
    <property type="component" value="Chromosome"/>
</dbReference>
<dbReference type="PANTHER" id="PTHR37464:SF1">
    <property type="entry name" value="BLL2463 PROTEIN"/>
    <property type="match status" value="1"/>
</dbReference>
<evidence type="ECO:0000256" key="1">
    <source>
        <dbReference type="SAM" id="Phobius"/>
    </source>
</evidence>
<dbReference type="SUPFAM" id="SSF53300">
    <property type="entry name" value="vWA-like"/>
    <property type="match status" value="1"/>
</dbReference>
<dbReference type="STRING" id="1122997.GCA_000425285_01316"/>
<feature type="transmembrane region" description="Helical" evidence="1">
    <location>
        <begin position="304"/>
        <end position="324"/>
    </location>
</feature>